<dbReference type="EMBL" id="LKHV01000001">
    <property type="protein sequence ID" value="KRG20057.1"/>
    <property type="molecule type" value="Genomic_DNA"/>
</dbReference>
<dbReference type="GO" id="GO:0016410">
    <property type="term" value="F:N-acyltransferase activity"/>
    <property type="evidence" value="ECO:0007669"/>
    <property type="project" value="InterPro"/>
</dbReference>
<keyword evidence="12" id="KW-1185">Reference proteome</keyword>
<evidence type="ECO:0000256" key="3">
    <source>
        <dbReference type="ARBA" id="ARBA00022679"/>
    </source>
</evidence>
<dbReference type="PANTHER" id="PTHR43378:SF2">
    <property type="entry name" value="UDP-3-O-ACYLGLUCOSAMINE N-ACYLTRANSFERASE 1, MITOCHONDRIAL-RELATED"/>
    <property type="match status" value="1"/>
</dbReference>
<gene>
    <name evidence="10" type="primary">lpxD_1</name>
    <name evidence="7 11" type="synonym">lpxD</name>
    <name evidence="10" type="ORF">CC99x_00278</name>
    <name evidence="11" type="ORF">CC99x_005545</name>
</gene>
<evidence type="ECO:0000256" key="4">
    <source>
        <dbReference type="ARBA" id="ARBA00022737"/>
    </source>
</evidence>
<dbReference type="Pfam" id="PF00132">
    <property type="entry name" value="Hexapep"/>
    <property type="match status" value="1"/>
</dbReference>
<dbReference type="GO" id="GO:0009245">
    <property type="term" value="P:lipid A biosynthetic process"/>
    <property type="evidence" value="ECO:0007669"/>
    <property type="project" value="UniProtKB-UniRule"/>
</dbReference>
<evidence type="ECO:0000313" key="11">
    <source>
        <dbReference type="EMBL" id="MCS5708366.1"/>
    </source>
</evidence>
<feature type="domain" description="Mannose-1-phosphate guanyltransferase C-terminal" evidence="9">
    <location>
        <begin position="123"/>
        <end position="202"/>
    </location>
</feature>
<evidence type="ECO:0000259" key="9">
    <source>
        <dbReference type="Pfam" id="PF25087"/>
    </source>
</evidence>
<keyword evidence="5 7" id="KW-0443">Lipid metabolism</keyword>
<dbReference type="Gene3D" id="3.40.1390.10">
    <property type="entry name" value="MurE/MurF, N-terminal domain"/>
    <property type="match status" value="1"/>
</dbReference>
<dbReference type="UniPathway" id="UPA00973"/>
<dbReference type="Proteomes" id="UP000051494">
    <property type="component" value="Unassembled WGS sequence"/>
</dbReference>
<keyword evidence="3 7" id="KW-0808">Transferase</keyword>
<evidence type="ECO:0000313" key="10">
    <source>
        <dbReference type="EMBL" id="KRG20057.1"/>
    </source>
</evidence>
<dbReference type="AlphaFoldDB" id="A0A0Q9YJX5"/>
<dbReference type="InterPro" id="IPR001451">
    <property type="entry name" value="Hexapep"/>
</dbReference>
<keyword evidence="1 7" id="KW-0444">Lipid biosynthesis</keyword>
<dbReference type="GO" id="GO:0016020">
    <property type="term" value="C:membrane"/>
    <property type="evidence" value="ECO:0007669"/>
    <property type="project" value="GOC"/>
</dbReference>
<name>A0A0Q9YJX5_9GAMM</name>
<dbReference type="InterPro" id="IPR007691">
    <property type="entry name" value="LpxD"/>
</dbReference>
<dbReference type="Gene3D" id="2.160.10.10">
    <property type="entry name" value="Hexapeptide repeat proteins"/>
    <property type="match status" value="1"/>
</dbReference>
<keyword evidence="2 7" id="KW-0441">Lipid A biosynthesis</keyword>
<dbReference type="EC" id="2.3.1.191" evidence="7"/>
<feature type="domain" description="UDP-3-O-[3-hydroxymyristoyl] glucosamine N-acyltransferase non-repeat region" evidence="8">
    <location>
        <begin position="36"/>
        <end position="110"/>
    </location>
</feature>
<evidence type="ECO:0000259" key="8">
    <source>
        <dbReference type="Pfam" id="PF04613"/>
    </source>
</evidence>
<dbReference type="CDD" id="cd03352">
    <property type="entry name" value="LbH_LpxD"/>
    <property type="match status" value="1"/>
</dbReference>
<proteinExistence type="inferred from homology"/>
<comment type="pathway">
    <text evidence="7">Bacterial outer membrane biogenesis; LPS lipid A biosynthesis.</text>
</comment>
<dbReference type="InterPro" id="IPR056729">
    <property type="entry name" value="GMPPB_C"/>
</dbReference>
<comment type="catalytic activity">
    <reaction evidence="7">
        <text>a UDP-3-O-[(3R)-3-hydroxyacyl]-alpha-D-glucosamine + a (3R)-hydroxyacyl-[ACP] = a UDP-2-N,3-O-bis[(3R)-3-hydroxyacyl]-alpha-D-glucosamine + holo-[ACP] + H(+)</text>
        <dbReference type="Rhea" id="RHEA:53836"/>
        <dbReference type="Rhea" id="RHEA-COMP:9685"/>
        <dbReference type="Rhea" id="RHEA-COMP:9945"/>
        <dbReference type="ChEBI" id="CHEBI:15378"/>
        <dbReference type="ChEBI" id="CHEBI:64479"/>
        <dbReference type="ChEBI" id="CHEBI:78827"/>
        <dbReference type="ChEBI" id="CHEBI:137740"/>
        <dbReference type="ChEBI" id="CHEBI:137748"/>
        <dbReference type="EC" id="2.3.1.191"/>
    </reaction>
</comment>
<dbReference type="NCBIfam" id="NF002060">
    <property type="entry name" value="PRK00892.1"/>
    <property type="match status" value="1"/>
</dbReference>
<sequence>MNLETISSPQYASQSKPLSLKVIAQAIGAKLVGEGDVIIENVGTIQSAHKAQITFLNNSDQYHKYRQHLADTQASALITTQDIFEQERDLNIPLLIHDEPRQAIVKVVHLLFPKLHFSPSKHPSVVVGEGAEIHPKTFIGPNVVIGKNVIIEENVIIQANCIIGDDSIIAKNSFLHPNVNIYSNCHLGQQCVIHSGVVIGSDGFGFVRNGAHWVKVPQIGGVRIGDRVEIGANTTIDRGAIDHTVIEDDVILDNLIQIGHNVKIGKGTAIAACTGIAGSSVIGQNCLIGGASNINGHINITNQVSIVGCSNVGKSITESGAYASALTVTDMRTWKKNLVRFHQLDKIANRLAQVESQLQSEKGA</sequence>
<organism evidence="10">
    <name type="scientific">Candidatus Berkiella cookevillensis</name>
    <dbReference type="NCBI Taxonomy" id="437022"/>
    <lineage>
        <taxon>Bacteria</taxon>
        <taxon>Pseudomonadati</taxon>
        <taxon>Pseudomonadota</taxon>
        <taxon>Gammaproteobacteria</taxon>
        <taxon>Candidatus Berkiellales</taxon>
        <taxon>Candidatus Berkiellaceae</taxon>
        <taxon>Candidatus Berkiella</taxon>
    </lineage>
</organism>
<dbReference type="Pfam" id="PF04613">
    <property type="entry name" value="LpxD"/>
    <property type="match status" value="1"/>
</dbReference>
<reference evidence="11" key="3">
    <citation type="submission" date="2021-06" db="EMBL/GenBank/DDBJ databases">
        <title>Genomic Description and Analysis of Intracellular Bacteria, Candidatus Berkiella cookevillensis and Candidatus Berkiella aquae.</title>
        <authorList>
            <person name="Kidane D.T."/>
            <person name="Mehari Y.T."/>
            <person name="Rice F.C."/>
            <person name="Arivett B.A."/>
            <person name="Farone A.L."/>
            <person name="Berk S.G."/>
            <person name="Farone M.B."/>
        </authorList>
    </citation>
    <scope>NUCLEOTIDE SEQUENCE</scope>
    <source>
        <strain evidence="11">CC99</strain>
    </source>
</reference>
<accession>A0A0Q9YJX5</accession>
<keyword evidence="6 7" id="KW-0012">Acyltransferase</keyword>
<comment type="caution">
    <text evidence="10">The sequence shown here is derived from an EMBL/GenBank/DDBJ whole genome shotgun (WGS) entry which is preliminary data.</text>
</comment>
<dbReference type="InterPro" id="IPR011004">
    <property type="entry name" value="Trimer_LpxA-like_sf"/>
</dbReference>
<dbReference type="STRING" id="437022.CC99x_00278"/>
<evidence type="ECO:0000256" key="6">
    <source>
        <dbReference type="ARBA" id="ARBA00023315"/>
    </source>
</evidence>
<dbReference type="SUPFAM" id="SSF51161">
    <property type="entry name" value="Trimeric LpxA-like enzymes"/>
    <property type="match status" value="1"/>
</dbReference>
<dbReference type="HAMAP" id="MF_00523">
    <property type="entry name" value="LpxD"/>
    <property type="match status" value="1"/>
</dbReference>
<feature type="active site" description="Proton acceptor" evidence="7">
    <location>
        <position position="260"/>
    </location>
</feature>
<dbReference type="PANTHER" id="PTHR43378">
    <property type="entry name" value="UDP-3-O-ACYLGLUCOSAMINE N-ACYLTRANSFERASE"/>
    <property type="match status" value="1"/>
</dbReference>
<evidence type="ECO:0000256" key="2">
    <source>
        <dbReference type="ARBA" id="ARBA00022556"/>
    </source>
</evidence>
<dbReference type="EMBL" id="LKHV02000001">
    <property type="protein sequence ID" value="MCS5708366.1"/>
    <property type="molecule type" value="Genomic_DNA"/>
</dbReference>
<dbReference type="InterPro" id="IPR020573">
    <property type="entry name" value="UDP_GlcNAc_AcTrfase_non-rep"/>
</dbReference>
<dbReference type="Pfam" id="PF25087">
    <property type="entry name" value="GMPPB_C"/>
    <property type="match status" value="1"/>
</dbReference>
<evidence type="ECO:0000256" key="1">
    <source>
        <dbReference type="ARBA" id="ARBA00022516"/>
    </source>
</evidence>
<dbReference type="GO" id="GO:0103118">
    <property type="term" value="F:UDP-3-O-[(3R)-3-hydroxyacyl]-glucosamine N-acyltransferase activity"/>
    <property type="evidence" value="ECO:0007669"/>
    <property type="project" value="UniProtKB-EC"/>
</dbReference>
<evidence type="ECO:0000256" key="7">
    <source>
        <dbReference type="HAMAP-Rule" id="MF_00523"/>
    </source>
</evidence>
<dbReference type="RefSeq" id="WP_057622872.1">
    <property type="nucleotide sequence ID" value="NZ_LKHV02000001.1"/>
</dbReference>
<comment type="function">
    <text evidence="7">Catalyzes the N-acylation of UDP-3-O-acylglucosamine using 3-hydroxyacyl-ACP as the acyl donor. Is involved in the biosynthesis of lipid A, a phosphorylated glycolipid that anchors the lipopolysaccharide to the outer membrane of the cell.</text>
</comment>
<protein>
    <recommendedName>
        <fullName evidence="7">UDP-3-O-acylglucosamine N-acyltransferase</fullName>
        <ecNumber evidence="7">2.3.1.191</ecNumber>
    </recommendedName>
</protein>
<dbReference type="Gene3D" id="1.20.5.170">
    <property type="match status" value="1"/>
</dbReference>
<dbReference type="OrthoDB" id="9784739at2"/>
<evidence type="ECO:0000256" key="5">
    <source>
        <dbReference type="ARBA" id="ARBA00023098"/>
    </source>
</evidence>
<reference evidence="11" key="2">
    <citation type="journal article" date="2016" name="Genome Announc.">
        <title>Draft Genome Sequences of Two Novel Amoeba-Resistant Intranuclear Bacteria, 'Candidatus Berkiella cookevillensis' and 'Candidatus Berkiella aquae'.</title>
        <authorList>
            <person name="Mehari Y.T."/>
            <person name="Arivett B.A."/>
            <person name="Farone A.L."/>
            <person name="Gunderson J.H."/>
            <person name="Farone M.B."/>
        </authorList>
    </citation>
    <scope>NUCLEOTIDE SEQUENCE</scope>
    <source>
        <strain evidence="11">CC99</strain>
    </source>
</reference>
<evidence type="ECO:0000313" key="12">
    <source>
        <dbReference type="Proteomes" id="UP000051494"/>
    </source>
</evidence>
<comment type="similarity">
    <text evidence="7">Belongs to the transferase hexapeptide repeat family. LpxD subfamily.</text>
</comment>
<comment type="subunit">
    <text evidence="7">Homotrimer.</text>
</comment>
<dbReference type="PATRIC" id="fig|1590042.3.peg.291"/>
<reference evidence="10" key="1">
    <citation type="submission" date="2015-09" db="EMBL/GenBank/DDBJ databases">
        <title>Draft Genome Sequences of Two Novel Amoeba-resistant Intranuclear Bacteria, Candidatus Berkiella cookevillensis and Candidatus Berkiella aquae.</title>
        <authorList>
            <person name="Mehari Y.T."/>
            <person name="Arivett B.A."/>
            <person name="Farone A.L."/>
            <person name="Gunderson J.H."/>
            <person name="Farone M.B."/>
        </authorList>
    </citation>
    <scope>NUCLEOTIDE SEQUENCE [LARGE SCALE GENOMIC DNA]</scope>
    <source>
        <strain evidence="10">CC99</strain>
    </source>
</reference>
<dbReference type="NCBIfam" id="TIGR01853">
    <property type="entry name" value="lipid_A_lpxD"/>
    <property type="match status" value="1"/>
</dbReference>
<keyword evidence="4 7" id="KW-0677">Repeat</keyword>